<evidence type="ECO:0000256" key="7">
    <source>
        <dbReference type="ARBA" id="ARBA00022692"/>
    </source>
</evidence>
<keyword evidence="4 11" id="KW-0813">Transport</keyword>
<evidence type="ECO:0000313" key="13">
    <source>
        <dbReference type="EMBL" id="MCB8876790.1"/>
    </source>
</evidence>
<comment type="similarity">
    <text evidence="3">Belongs to the binding-protein-dependent transport system permease family. MalFG subfamily.</text>
</comment>
<organism evidence="13 14">
    <name type="scientific">Acidisoma silvae</name>
    <dbReference type="NCBI Taxonomy" id="2802396"/>
    <lineage>
        <taxon>Bacteria</taxon>
        <taxon>Pseudomonadati</taxon>
        <taxon>Pseudomonadota</taxon>
        <taxon>Alphaproteobacteria</taxon>
        <taxon>Acetobacterales</taxon>
        <taxon>Acidocellaceae</taxon>
        <taxon>Acidisoma</taxon>
    </lineage>
</organism>
<evidence type="ECO:0000256" key="4">
    <source>
        <dbReference type="ARBA" id="ARBA00022448"/>
    </source>
</evidence>
<keyword evidence="6" id="KW-0762">Sugar transport</keyword>
<accession>A0A963YTK7</accession>
<evidence type="ECO:0000256" key="3">
    <source>
        <dbReference type="ARBA" id="ARBA00009047"/>
    </source>
</evidence>
<dbReference type="InterPro" id="IPR050901">
    <property type="entry name" value="BP-dep_ABC_trans_perm"/>
</dbReference>
<comment type="function">
    <text evidence="1">Part of the ABC transporter complex MalEFGK involved in maltose/maltodextrin import. Probably responsible for the translocation of the substrate across the membrane.</text>
</comment>
<dbReference type="SUPFAM" id="SSF161098">
    <property type="entry name" value="MetI-like"/>
    <property type="match status" value="1"/>
</dbReference>
<dbReference type="PANTHER" id="PTHR32243">
    <property type="entry name" value="MALTOSE TRANSPORT SYSTEM PERMEASE-RELATED"/>
    <property type="match status" value="1"/>
</dbReference>
<sequence>MKTHRPNFVIAMAILIIWSLLPILWFVRMAFMNHAEIASFPPHILPSSFNLSSFVNIFGYDYKLADGTISSASGQAGQIELGLQNSVIVSVVVTLITMVIVVPLAYVFSRLDFKFKNVLLNAVLLAVAIPPVSTLIPFYTMYVQLGLVGTLPGLIIIDLTTTVPFVTWMLIGYFRNLPPIERLARIDGFSRLHTLVFLILPLARSGVAVSAIIAFLFAWNEFTFALVLVNGTPATTLPAAISGFLGQDPNPSQLAACILITIIPPALVAFFLQRHLAEMNIADPVR</sequence>
<evidence type="ECO:0000259" key="12">
    <source>
        <dbReference type="PROSITE" id="PS50928"/>
    </source>
</evidence>
<comment type="caution">
    <text evidence="13">The sequence shown here is derived from an EMBL/GenBank/DDBJ whole genome shotgun (WGS) entry which is preliminary data.</text>
</comment>
<keyword evidence="7 11" id="KW-0812">Transmembrane</keyword>
<reference evidence="13" key="1">
    <citation type="journal article" date="2021" name="Microorganisms">
        <title>Acidisoma silvae sp. nov. and Acidisomacellulosilytica sp. nov., Two Acidophilic Bacteria Isolated from Decaying Wood, Hydrolyzing Cellulose and Producing Poly-3-hydroxybutyrate.</title>
        <authorList>
            <person name="Mieszkin S."/>
            <person name="Pouder E."/>
            <person name="Uroz S."/>
            <person name="Simon-Colin C."/>
            <person name="Alain K."/>
        </authorList>
    </citation>
    <scope>NUCLEOTIDE SEQUENCE</scope>
    <source>
        <strain evidence="13">HW T2.11</strain>
    </source>
</reference>
<evidence type="ECO:0000256" key="10">
    <source>
        <dbReference type="ARBA" id="ARBA00041109"/>
    </source>
</evidence>
<keyword evidence="9 11" id="KW-0472">Membrane</keyword>
<keyword evidence="14" id="KW-1185">Reference proteome</keyword>
<evidence type="ECO:0000256" key="1">
    <source>
        <dbReference type="ARBA" id="ARBA00002264"/>
    </source>
</evidence>
<evidence type="ECO:0000256" key="2">
    <source>
        <dbReference type="ARBA" id="ARBA00004651"/>
    </source>
</evidence>
<name>A0A963YTK7_9PROT</name>
<gene>
    <name evidence="13" type="ORF">ASILVAE211_16480</name>
</gene>
<protein>
    <recommendedName>
        <fullName evidence="10">Maltose/maltodextrin transport system permease protein MalG</fullName>
    </recommendedName>
</protein>
<feature type="transmembrane region" description="Helical" evidence="11">
    <location>
        <begin position="7"/>
        <end position="27"/>
    </location>
</feature>
<evidence type="ECO:0000256" key="8">
    <source>
        <dbReference type="ARBA" id="ARBA00022989"/>
    </source>
</evidence>
<reference evidence="13" key="2">
    <citation type="submission" date="2021-01" db="EMBL/GenBank/DDBJ databases">
        <authorList>
            <person name="Mieszkin S."/>
            <person name="Pouder E."/>
            <person name="Alain K."/>
        </authorList>
    </citation>
    <scope>NUCLEOTIDE SEQUENCE</scope>
    <source>
        <strain evidence="13">HW T2.11</strain>
    </source>
</reference>
<dbReference type="EMBL" id="JAESVB010000008">
    <property type="protein sequence ID" value="MCB8876790.1"/>
    <property type="molecule type" value="Genomic_DNA"/>
</dbReference>
<keyword evidence="5" id="KW-1003">Cell membrane</keyword>
<evidence type="ECO:0000256" key="9">
    <source>
        <dbReference type="ARBA" id="ARBA00023136"/>
    </source>
</evidence>
<dbReference type="PROSITE" id="PS50928">
    <property type="entry name" value="ABC_TM1"/>
    <property type="match status" value="1"/>
</dbReference>
<dbReference type="PANTHER" id="PTHR32243:SF50">
    <property type="entry name" value="MALTOSE_MALTODEXTRIN TRANSPORT SYSTEM PERMEASE PROTEIN MALG"/>
    <property type="match status" value="1"/>
</dbReference>
<dbReference type="Pfam" id="PF00528">
    <property type="entry name" value="BPD_transp_1"/>
    <property type="match status" value="1"/>
</dbReference>
<proteinExistence type="inferred from homology"/>
<evidence type="ECO:0000256" key="5">
    <source>
        <dbReference type="ARBA" id="ARBA00022475"/>
    </source>
</evidence>
<dbReference type="AlphaFoldDB" id="A0A963YTK7"/>
<dbReference type="RefSeq" id="WP_227322449.1">
    <property type="nucleotide sequence ID" value="NZ_JAESVB010000008.1"/>
</dbReference>
<evidence type="ECO:0000313" key="14">
    <source>
        <dbReference type="Proteomes" id="UP000708298"/>
    </source>
</evidence>
<dbReference type="Proteomes" id="UP000708298">
    <property type="component" value="Unassembled WGS sequence"/>
</dbReference>
<evidence type="ECO:0000256" key="6">
    <source>
        <dbReference type="ARBA" id="ARBA00022597"/>
    </source>
</evidence>
<feature type="transmembrane region" description="Helical" evidence="11">
    <location>
        <begin position="87"/>
        <end position="106"/>
    </location>
</feature>
<feature type="transmembrane region" description="Helical" evidence="11">
    <location>
        <begin position="118"/>
        <end position="139"/>
    </location>
</feature>
<dbReference type="InterPro" id="IPR000515">
    <property type="entry name" value="MetI-like"/>
</dbReference>
<dbReference type="InterPro" id="IPR035906">
    <property type="entry name" value="MetI-like_sf"/>
</dbReference>
<evidence type="ECO:0000256" key="11">
    <source>
        <dbReference type="RuleBase" id="RU363032"/>
    </source>
</evidence>
<feature type="transmembrane region" description="Helical" evidence="11">
    <location>
        <begin position="151"/>
        <end position="174"/>
    </location>
</feature>
<dbReference type="GO" id="GO:0005886">
    <property type="term" value="C:plasma membrane"/>
    <property type="evidence" value="ECO:0007669"/>
    <property type="project" value="UniProtKB-SubCell"/>
</dbReference>
<dbReference type="CDD" id="cd06261">
    <property type="entry name" value="TM_PBP2"/>
    <property type="match status" value="1"/>
</dbReference>
<feature type="transmembrane region" description="Helical" evidence="11">
    <location>
        <begin position="253"/>
        <end position="272"/>
    </location>
</feature>
<comment type="subcellular location">
    <subcellularLocation>
        <location evidence="2 11">Cell membrane</location>
        <topology evidence="2 11">Multi-pass membrane protein</topology>
    </subcellularLocation>
</comment>
<dbReference type="Gene3D" id="1.10.3720.10">
    <property type="entry name" value="MetI-like"/>
    <property type="match status" value="1"/>
</dbReference>
<keyword evidence="8 11" id="KW-1133">Transmembrane helix</keyword>
<dbReference type="GO" id="GO:0055085">
    <property type="term" value="P:transmembrane transport"/>
    <property type="evidence" value="ECO:0007669"/>
    <property type="project" value="InterPro"/>
</dbReference>
<feature type="transmembrane region" description="Helical" evidence="11">
    <location>
        <begin position="195"/>
        <end position="219"/>
    </location>
</feature>
<feature type="domain" description="ABC transmembrane type-1" evidence="12">
    <location>
        <begin position="83"/>
        <end position="272"/>
    </location>
</feature>